<keyword evidence="1" id="KW-0805">Transcription regulation</keyword>
<dbReference type="Pfam" id="PF00356">
    <property type="entry name" value="LacI"/>
    <property type="match status" value="1"/>
</dbReference>
<dbReference type="SMART" id="SM00354">
    <property type="entry name" value="HTH_LACI"/>
    <property type="match status" value="1"/>
</dbReference>
<evidence type="ECO:0000256" key="1">
    <source>
        <dbReference type="ARBA" id="ARBA00023015"/>
    </source>
</evidence>
<dbReference type="EMBL" id="BSTK01000011">
    <property type="protein sequence ID" value="GLY88671.1"/>
    <property type="molecule type" value="Genomic_DNA"/>
</dbReference>
<keyword evidence="3" id="KW-0804">Transcription</keyword>
<dbReference type="SUPFAM" id="SSF53822">
    <property type="entry name" value="Periplasmic binding protein-like I"/>
    <property type="match status" value="1"/>
</dbReference>
<evidence type="ECO:0000259" key="4">
    <source>
        <dbReference type="PROSITE" id="PS50932"/>
    </source>
</evidence>
<dbReference type="GO" id="GO:0003700">
    <property type="term" value="F:DNA-binding transcription factor activity"/>
    <property type="evidence" value="ECO:0007669"/>
    <property type="project" value="TreeGrafter"/>
</dbReference>
<evidence type="ECO:0000256" key="2">
    <source>
        <dbReference type="ARBA" id="ARBA00023125"/>
    </source>
</evidence>
<dbReference type="Proteomes" id="UP001165074">
    <property type="component" value="Unassembled WGS sequence"/>
</dbReference>
<evidence type="ECO:0000313" key="5">
    <source>
        <dbReference type="EMBL" id="GLY88671.1"/>
    </source>
</evidence>
<sequence length="349" mass="36775">MTEEPARTRGEPATLDDVARLAGVSPATASRVLGKSTRAVRPELRAKVLDAAARLSYTANPHARALARSASDIVGLLVHDIADPYFSSIAAGVTRVAEEQGAIVVLGTTLRDPEREIEYAATLRAQRARAIVLVGSRTTDPGTTSRLAAELTAFRSAGGRVACVGQDGLNVPTVRPDNQAGADRLARALTGLGHRRFAVLCGPHDLVTARERLDGFRTGLAASGGTVRDVVEGAFTRDGGYTSALELLRHGTDATCVFAVNDVMAVGAMAALRERSVGVPEELSVAGFDDIATLRDTIPALTTVRLPLEEMGEQAACLALTPNPEEDDEPALLPVSGEVILRESTRRLD</sequence>
<dbReference type="Pfam" id="PF13377">
    <property type="entry name" value="Peripla_BP_3"/>
    <property type="match status" value="1"/>
</dbReference>
<dbReference type="GO" id="GO:0000976">
    <property type="term" value="F:transcription cis-regulatory region binding"/>
    <property type="evidence" value="ECO:0007669"/>
    <property type="project" value="TreeGrafter"/>
</dbReference>
<dbReference type="AlphaFoldDB" id="A0A9W6W460"/>
<dbReference type="Gene3D" id="1.10.260.40">
    <property type="entry name" value="lambda repressor-like DNA-binding domains"/>
    <property type="match status" value="1"/>
</dbReference>
<dbReference type="InterPro" id="IPR010982">
    <property type="entry name" value="Lambda_DNA-bd_dom_sf"/>
</dbReference>
<proteinExistence type="predicted"/>
<dbReference type="Gene3D" id="3.40.50.2300">
    <property type="match status" value="2"/>
</dbReference>
<comment type="caution">
    <text evidence="5">The sequence shown here is derived from an EMBL/GenBank/DDBJ whole genome shotgun (WGS) entry which is preliminary data.</text>
</comment>
<accession>A0A9W6W460</accession>
<dbReference type="InterPro" id="IPR046335">
    <property type="entry name" value="LacI/GalR-like_sensor"/>
</dbReference>
<name>A0A9W6W460_9ACTN</name>
<dbReference type="PANTHER" id="PTHR30146:SF153">
    <property type="entry name" value="LACTOSE OPERON REPRESSOR"/>
    <property type="match status" value="1"/>
</dbReference>
<dbReference type="CDD" id="cd06267">
    <property type="entry name" value="PBP1_LacI_sugar_binding-like"/>
    <property type="match status" value="1"/>
</dbReference>
<dbReference type="CDD" id="cd01392">
    <property type="entry name" value="HTH_LacI"/>
    <property type="match status" value="1"/>
</dbReference>
<dbReference type="SUPFAM" id="SSF47413">
    <property type="entry name" value="lambda repressor-like DNA-binding domains"/>
    <property type="match status" value="1"/>
</dbReference>
<dbReference type="InterPro" id="IPR028082">
    <property type="entry name" value="Peripla_BP_I"/>
</dbReference>
<evidence type="ECO:0000313" key="6">
    <source>
        <dbReference type="Proteomes" id="UP001165074"/>
    </source>
</evidence>
<dbReference type="PROSITE" id="PS00356">
    <property type="entry name" value="HTH_LACI_1"/>
    <property type="match status" value="1"/>
</dbReference>
<dbReference type="PANTHER" id="PTHR30146">
    <property type="entry name" value="LACI-RELATED TRANSCRIPTIONAL REPRESSOR"/>
    <property type="match status" value="1"/>
</dbReference>
<reference evidence="5" key="1">
    <citation type="submission" date="2023-03" db="EMBL/GenBank/DDBJ databases">
        <title>Actinoallomurus iriomotensis NBRC 103684.</title>
        <authorList>
            <person name="Ichikawa N."/>
            <person name="Sato H."/>
            <person name="Tonouchi N."/>
        </authorList>
    </citation>
    <scope>NUCLEOTIDE SEQUENCE</scope>
    <source>
        <strain evidence="5">NBRC 103684</strain>
    </source>
</reference>
<protein>
    <submittedName>
        <fullName evidence="5">LacI family transcriptional regulator</fullName>
    </submittedName>
</protein>
<dbReference type="PROSITE" id="PS50932">
    <property type="entry name" value="HTH_LACI_2"/>
    <property type="match status" value="1"/>
</dbReference>
<keyword evidence="6" id="KW-1185">Reference proteome</keyword>
<dbReference type="InterPro" id="IPR000843">
    <property type="entry name" value="HTH_LacI"/>
</dbReference>
<feature type="domain" description="HTH lacI-type" evidence="4">
    <location>
        <begin position="13"/>
        <end position="68"/>
    </location>
</feature>
<evidence type="ECO:0000256" key="3">
    <source>
        <dbReference type="ARBA" id="ARBA00023163"/>
    </source>
</evidence>
<gene>
    <name evidence="5" type="primary">lacI</name>
    <name evidence="5" type="ORF">Airi02_066000</name>
</gene>
<organism evidence="5 6">
    <name type="scientific">Actinoallomurus iriomotensis</name>
    <dbReference type="NCBI Taxonomy" id="478107"/>
    <lineage>
        <taxon>Bacteria</taxon>
        <taxon>Bacillati</taxon>
        <taxon>Actinomycetota</taxon>
        <taxon>Actinomycetes</taxon>
        <taxon>Streptosporangiales</taxon>
        <taxon>Thermomonosporaceae</taxon>
        <taxon>Actinoallomurus</taxon>
    </lineage>
</organism>
<dbReference type="RefSeq" id="WP_285578478.1">
    <property type="nucleotide sequence ID" value="NZ_BSTK01000011.1"/>
</dbReference>
<keyword evidence="2" id="KW-0238">DNA-binding</keyword>